<evidence type="ECO:0000256" key="6">
    <source>
        <dbReference type="ARBA" id="ARBA00023004"/>
    </source>
</evidence>
<proteinExistence type="inferred from homology"/>
<keyword evidence="4 8" id="KW-0479">Metal-binding</keyword>
<dbReference type="PANTHER" id="PTHR46206:SF1">
    <property type="entry name" value="P450, PUTATIVE (EUROFUNG)-RELATED"/>
    <property type="match status" value="1"/>
</dbReference>
<dbReference type="GO" id="GO:0005506">
    <property type="term" value="F:iron ion binding"/>
    <property type="evidence" value="ECO:0007669"/>
    <property type="project" value="InterPro"/>
</dbReference>
<dbReference type="PANTHER" id="PTHR46206">
    <property type="entry name" value="CYTOCHROME P450"/>
    <property type="match status" value="1"/>
</dbReference>
<feature type="binding site" description="axial binding residue" evidence="8">
    <location>
        <position position="640"/>
    </location>
    <ligand>
        <name>heme</name>
        <dbReference type="ChEBI" id="CHEBI:30413"/>
    </ligand>
    <ligandPart>
        <name>Fe</name>
        <dbReference type="ChEBI" id="CHEBI:18248"/>
    </ligandPart>
</feature>
<dbReference type="AlphaFoldDB" id="A0A4U6X8X6"/>
<dbReference type="GO" id="GO:0004497">
    <property type="term" value="F:monooxygenase activity"/>
    <property type="evidence" value="ECO:0007669"/>
    <property type="project" value="UniProtKB-KW"/>
</dbReference>
<dbReference type="PROSITE" id="PS00086">
    <property type="entry name" value="CYTOCHROME_P450"/>
    <property type="match status" value="1"/>
</dbReference>
<dbReference type="GO" id="GO:0020037">
    <property type="term" value="F:heme binding"/>
    <property type="evidence" value="ECO:0007669"/>
    <property type="project" value="InterPro"/>
</dbReference>
<evidence type="ECO:0000256" key="8">
    <source>
        <dbReference type="PIRSR" id="PIRSR602403-1"/>
    </source>
</evidence>
<evidence type="ECO:0000313" key="11">
    <source>
        <dbReference type="Proteomes" id="UP000310108"/>
    </source>
</evidence>
<evidence type="ECO:0000256" key="5">
    <source>
        <dbReference type="ARBA" id="ARBA00023002"/>
    </source>
</evidence>
<comment type="similarity">
    <text evidence="2 9">Belongs to the cytochrome P450 family.</text>
</comment>
<dbReference type="GO" id="GO:0016705">
    <property type="term" value="F:oxidoreductase activity, acting on paired donors, with incorporation or reduction of molecular oxygen"/>
    <property type="evidence" value="ECO:0007669"/>
    <property type="project" value="InterPro"/>
</dbReference>
<dbReference type="Pfam" id="PF00067">
    <property type="entry name" value="p450"/>
    <property type="match status" value="1"/>
</dbReference>
<dbReference type="InterPro" id="IPR036396">
    <property type="entry name" value="Cyt_P450_sf"/>
</dbReference>
<dbReference type="EMBL" id="PJEX01000449">
    <property type="protein sequence ID" value="TKW50017.1"/>
    <property type="molecule type" value="Genomic_DNA"/>
</dbReference>
<sequence>MRMELEKAPIFLSFFFFSFFPHNAQLQAIHPSIHPSIHPPSPLTSLSLSPSLSLPLGFLKISLPSHSSLLIQTHTYTQHTPTHEGETERERERDYGYNARYNQLEAPDRRSSLHSLSVPLHLVCISSASRPSACLPACLLACWPAGCPARMAGSLHAQITESLTPGRVFGSILFVFVGLLVLDRIWKPTYPENIPVVGYGKGTVAGVKNFCYYVFRYRDWVIEGYHKYNKQNRAFVVPAAASRAPDIIIPRSLTNWLLEYPDSVVSAHEAHNDVLYSDYNFLGKVYADDVWHTRVIHRSLARHLGSLVPGIEQEVAVAVDEAFGTDTDGWRTLSLWDAWLTIVPPVTNRILVGEGACRNRHFCRAMISFVDQVILNCFALHMVPQIMLPVLGPLIALPNWWLWRKAARHSLPVIRKRLDDMARKDAGDPAYDGWVAPEDFITWDIRMAKAEGNRFELDPYVISKRLLPIQFAAIHTTVITGHGIVLDLLSSDPARGYVDGIREEAARVLAEEGGRWTKNGLSRLYRLDSAIRESQRLSNFSCTLMERKVVADEGIINEQEGWHLPKGTFLTVNLEGLHHDDDVTPNAREYDAFRTSRPREEYEAKPQSERSLEEGLRLKNLGMVTTSDAHLPFGHGRHACPGRFFVAHELKMVVANLLLNYDLKPISERPKPQWVGVTVVPPMDAKVEVRRRKGHLMK</sequence>
<evidence type="ECO:0000256" key="3">
    <source>
        <dbReference type="ARBA" id="ARBA00022617"/>
    </source>
</evidence>
<dbReference type="OrthoDB" id="1844152at2759"/>
<evidence type="ECO:0000256" key="4">
    <source>
        <dbReference type="ARBA" id="ARBA00022723"/>
    </source>
</evidence>
<dbReference type="Gene3D" id="1.10.630.10">
    <property type="entry name" value="Cytochrome P450"/>
    <property type="match status" value="1"/>
</dbReference>
<keyword evidence="3 8" id="KW-0349">Heme</keyword>
<evidence type="ECO:0000256" key="7">
    <source>
        <dbReference type="ARBA" id="ARBA00023033"/>
    </source>
</evidence>
<keyword evidence="7 9" id="KW-0503">Monooxygenase</keyword>
<gene>
    <name evidence="10" type="primary">CYP503A1</name>
    <name evidence="10" type="ORF">CTA1_7196</name>
</gene>
<keyword evidence="5 9" id="KW-0560">Oxidoreductase</keyword>
<organism evidence="10 11">
    <name type="scientific">Colletotrichum tanaceti</name>
    <dbReference type="NCBI Taxonomy" id="1306861"/>
    <lineage>
        <taxon>Eukaryota</taxon>
        <taxon>Fungi</taxon>
        <taxon>Dikarya</taxon>
        <taxon>Ascomycota</taxon>
        <taxon>Pezizomycotina</taxon>
        <taxon>Sordariomycetes</taxon>
        <taxon>Hypocreomycetidae</taxon>
        <taxon>Glomerellales</taxon>
        <taxon>Glomerellaceae</taxon>
        <taxon>Colletotrichum</taxon>
        <taxon>Colletotrichum destructivum species complex</taxon>
    </lineage>
</organism>
<evidence type="ECO:0000313" key="10">
    <source>
        <dbReference type="EMBL" id="TKW50017.1"/>
    </source>
</evidence>
<keyword evidence="11" id="KW-1185">Reference proteome</keyword>
<dbReference type="InterPro" id="IPR002403">
    <property type="entry name" value="Cyt_P450_E_grp-IV"/>
</dbReference>
<dbReference type="CDD" id="cd11041">
    <property type="entry name" value="CYP503A1-like"/>
    <property type="match status" value="1"/>
</dbReference>
<dbReference type="STRING" id="1306861.A0A4U6X8X6"/>
<reference evidence="10 11" key="1">
    <citation type="journal article" date="2019" name="PLoS ONE">
        <title>Comparative genome analysis indicates high evolutionary potential of pathogenicity genes in Colletotrichum tanaceti.</title>
        <authorList>
            <person name="Lelwala R.V."/>
            <person name="Korhonen P.K."/>
            <person name="Young N.D."/>
            <person name="Scott J.B."/>
            <person name="Ades P.A."/>
            <person name="Gasser R.B."/>
            <person name="Taylor P.W.J."/>
        </authorList>
    </citation>
    <scope>NUCLEOTIDE SEQUENCE [LARGE SCALE GENOMIC DNA]</scope>
    <source>
        <strain evidence="10">BRIP57314</strain>
    </source>
</reference>
<dbReference type="Proteomes" id="UP000310108">
    <property type="component" value="Unassembled WGS sequence"/>
</dbReference>
<protein>
    <submittedName>
        <fullName evidence="10">Ent-kaurene oxidase</fullName>
    </submittedName>
</protein>
<dbReference type="PRINTS" id="PR00465">
    <property type="entry name" value="EP450IV"/>
</dbReference>
<evidence type="ECO:0000256" key="1">
    <source>
        <dbReference type="ARBA" id="ARBA00001971"/>
    </source>
</evidence>
<comment type="cofactor">
    <cofactor evidence="1 8">
        <name>heme</name>
        <dbReference type="ChEBI" id="CHEBI:30413"/>
    </cofactor>
</comment>
<dbReference type="InterPro" id="IPR001128">
    <property type="entry name" value="Cyt_P450"/>
</dbReference>
<name>A0A4U6X8X6_9PEZI</name>
<keyword evidence="6 8" id="KW-0408">Iron</keyword>
<evidence type="ECO:0000256" key="2">
    <source>
        <dbReference type="ARBA" id="ARBA00010617"/>
    </source>
</evidence>
<dbReference type="SUPFAM" id="SSF48264">
    <property type="entry name" value="Cytochrome P450"/>
    <property type="match status" value="1"/>
</dbReference>
<comment type="caution">
    <text evidence="10">The sequence shown here is derived from an EMBL/GenBank/DDBJ whole genome shotgun (WGS) entry which is preliminary data.</text>
</comment>
<dbReference type="InterPro" id="IPR017972">
    <property type="entry name" value="Cyt_P450_CS"/>
</dbReference>
<accession>A0A4U6X8X6</accession>
<evidence type="ECO:0000256" key="9">
    <source>
        <dbReference type="RuleBase" id="RU000461"/>
    </source>
</evidence>